<evidence type="ECO:0000313" key="3">
    <source>
        <dbReference type="Proteomes" id="UP000033661"/>
    </source>
</evidence>
<proteinExistence type="predicted"/>
<gene>
    <name evidence="2" type="ORF">RBEAN4_1629</name>
</gene>
<dbReference type="EMBL" id="LAOI01000001">
    <property type="protein sequence ID" value="KJV90621.1"/>
    <property type="molecule type" value="Genomic_DNA"/>
</dbReference>
<accession>A0A0F3QEQ3</accession>
<protein>
    <submittedName>
        <fullName evidence="2">Uncharacterized protein</fullName>
    </submittedName>
</protein>
<dbReference type="PATRIC" id="fig|1359193.3.peg.1580"/>
<feature type="compositionally biased region" description="Basic and acidic residues" evidence="1">
    <location>
        <begin position="1"/>
        <end position="45"/>
    </location>
</feature>
<dbReference type="RefSeq" id="WP_012152249.1">
    <property type="nucleotide sequence ID" value="NZ_LAOI01000001.1"/>
</dbReference>
<organism evidence="2 3">
    <name type="scientific">Rickettsia bellii str. RML An4</name>
    <dbReference type="NCBI Taxonomy" id="1359193"/>
    <lineage>
        <taxon>Bacteria</taxon>
        <taxon>Pseudomonadati</taxon>
        <taxon>Pseudomonadota</taxon>
        <taxon>Alphaproteobacteria</taxon>
        <taxon>Rickettsiales</taxon>
        <taxon>Rickettsiaceae</taxon>
        <taxon>Rickettsieae</taxon>
        <taxon>Rickettsia</taxon>
        <taxon>belli group</taxon>
    </lineage>
</organism>
<evidence type="ECO:0000256" key="1">
    <source>
        <dbReference type="SAM" id="MobiDB-lite"/>
    </source>
</evidence>
<reference evidence="2 3" key="1">
    <citation type="submission" date="2015-02" db="EMBL/GenBank/DDBJ databases">
        <title>Genome Sequencing of Rickettsiales.</title>
        <authorList>
            <person name="Daugherty S.C."/>
            <person name="Su Q."/>
            <person name="Abolude K."/>
            <person name="Beier-Sexton M."/>
            <person name="Carlyon J.A."/>
            <person name="Carter R."/>
            <person name="Day N.P."/>
            <person name="Dumler S.J."/>
            <person name="Dyachenko V."/>
            <person name="Godinez A."/>
            <person name="Kurtti T.J."/>
            <person name="Lichay M."/>
            <person name="Mullins K.E."/>
            <person name="Ott S."/>
            <person name="Pappas-Brown V."/>
            <person name="Paris D.H."/>
            <person name="Patel P."/>
            <person name="Richards A.L."/>
            <person name="Sadzewicz L."/>
            <person name="Sears K."/>
            <person name="Seidman D."/>
            <person name="Sengamalay N."/>
            <person name="Stenos J."/>
            <person name="Tallon L.J."/>
            <person name="Vincent G."/>
            <person name="Fraser C.M."/>
            <person name="Munderloh U."/>
            <person name="Dunning-Hotopp J.C."/>
        </authorList>
    </citation>
    <scope>NUCLEOTIDE SEQUENCE [LARGE SCALE GENOMIC DNA]</scope>
    <source>
        <strain evidence="2 3">RML An4</strain>
    </source>
</reference>
<dbReference type="Proteomes" id="UP000033661">
    <property type="component" value="Unassembled WGS sequence"/>
</dbReference>
<sequence>MSKKNDNPTGKKVDQMKLRLKGDIDPKHKSPELDKIKKDLKDHTKAANTPKKPNKPQVSFSQDVAGRPPRGGKGGMII</sequence>
<evidence type="ECO:0000313" key="2">
    <source>
        <dbReference type="EMBL" id="KJV90621.1"/>
    </source>
</evidence>
<feature type="region of interest" description="Disordered" evidence="1">
    <location>
        <begin position="1"/>
        <end position="78"/>
    </location>
</feature>
<dbReference type="AlphaFoldDB" id="A0A0F3QEQ3"/>
<comment type="caution">
    <text evidence="2">The sequence shown here is derived from an EMBL/GenBank/DDBJ whole genome shotgun (WGS) entry which is preliminary data.</text>
</comment>
<feature type="compositionally biased region" description="Gly residues" evidence="1">
    <location>
        <begin position="69"/>
        <end position="78"/>
    </location>
</feature>
<keyword evidence="3" id="KW-1185">Reference proteome</keyword>
<name>A0A0F3QEQ3_RICBE</name>